<evidence type="ECO:0000313" key="1">
    <source>
        <dbReference type="EMBL" id="GCB70859.1"/>
    </source>
</evidence>
<organism evidence="1 2">
    <name type="scientific">Scyliorhinus torazame</name>
    <name type="common">Cloudy catshark</name>
    <name type="synonym">Catulus torazame</name>
    <dbReference type="NCBI Taxonomy" id="75743"/>
    <lineage>
        <taxon>Eukaryota</taxon>
        <taxon>Metazoa</taxon>
        <taxon>Chordata</taxon>
        <taxon>Craniata</taxon>
        <taxon>Vertebrata</taxon>
        <taxon>Chondrichthyes</taxon>
        <taxon>Elasmobranchii</taxon>
        <taxon>Galeomorphii</taxon>
        <taxon>Galeoidea</taxon>
        <taxon>Carcharhiniformes</taxon>
        <taxon>Scyliorhinidae</taxon>
        <taxon>Scyliorhinus</taxon>
    </lineage>
</organism>
<gene>
    <name evidence="1" type="ORF">scyTo_0001392</name>
</gene>
<dbReference type="AlphaFoldDB" id="A0A401PCM4"/>
<dbReference type="EMBL" id="BFAA01000311">
    <property type="protein sequence ID" value="GCB70859.1"/>
    <property type="molecule type" value="Genomic_DNA"/>
</dbReference>
<comment type="caution">
    <text evidence="1">The sequence shown here is derived from an EMBL/GenBank/DDBJ whole genome shotgun (WGS) entry which is preliminary data.</text>
</comment>
<dbReference type="Proteomes" id="UP000288216">
    <property type="component" value="Unassembled WGS sequence"/>
</dbReference>
<proteinExistence type="predicted"/>
<protein>
    <submittedName>
        <fullName evidence="1">Uncharacterized protein</fullName>
    </submittedName>
</protein>
<evidence type="ECO:0000313" key="2">
    <source>
        <dbReference type="Proteomes" id="UP000288216"/>
    </source>
</evidence>
<keyword evidence="2" id="KW-1185">Reference proteome</keyword>
<sequence>MDDCLVSQALHLQTVLLELQQIKWTFNGREHTEQFRTLYNAVKNTYPWSNRQQRRNHRLFFQLHPEKSSRVGHHLRYP</sequence>
<accession>A0A401PCM4</accession>
<name>A0A401PCM4_SCYTO</name>
<reference evidence="1 2" key="1">
    <citation type="journal article" date="2018" name="Nat. Ecol. Evol.">
        <title>Shark genomes provide insights into elasmobranch evolution and the origin of vertebrates.</title>
        <authorList>
            <person name="Hara Y"/>
            <person name="Yamaguchi K"/>
            <person name="Onimaru K"/>
            <person name="Kadota M"/>
            <person name="Koyanagi M"/>
            <person name="Keeley SD"/>
            <person name="Tatsumi K"/>
            <person name="Tanaka K"/>
            <person name="Motone F"/>
            <person name="Kageyama Y"/>
            <person name="Nozu R"/>
            <person name="Adachi N"/>
            <person name="Nishimura O"/>
            <person name="Nakagawa R"/>
            <person name="Tanegashima C"/>
            <person name="Kiyatake I"/>
            <person name="Matsumoto R"/>
            <person name="Murakumo K"/>
            <person name="Nishida K"/>
            <person name="Terakita A"/>
            <person name="Kuratani S"/>
            <person name="Sato K"/>
            <person name="Hyodo S Kuraku.S."/>
        </authorList>
    </citation>
    <scope>NUCLEOTIDE SEQUENCE [LARGE SCALE GENOMIC DNA]</scope>
</reference>